<organism evidence="1 2">
    <name type="scientific">Alkalicoccobacillus plakortidis</name>
    <dbReference type="NCBI Taxonomy" id="444060"/>
    <lineage>
        <taxon>Bacteria</taxon>
        <taxon>Bacillati</taxon>
        <taxon>Bacillota</taxon>
        <taxon>Bacilli</taxon>
        <taxon>Bacillales</taxon>
        <taxon>Bacillaceae</taxon>
        <taxon>Alkalicoccobacillus</taxon>
    </lineage>
</organism>
<comment type="caution">
    <text evidence="1">The sequence shown here is derived from an EMBL/GenBank/DDBJ whole genome shotgun (WGS) entry which is preliminary data.</text>
</comment>
<evidence type="ECO:0000313" key="2">
    <source>
        <dbReference type="Proteomes" id="UP001203665"/>
    </source>
</evidence>
<protein>
    <submittedName>
        <fullName evidence="1">Uncharacterized protein</fullName>
    </submittedName>
</protein>
<gene>
    <name evidence="1" type="ORF">NDM98_20650</name>
</gene>
<name>A0ABT0XP25_9BACI</name>
<dbReference type="RefSeq" id="WP_251611427.1">
    <property type="nucleotide sequence ID" value="NZ_JAMQJY010000005.1"/>
</dbReference>
<keyword evidence="2" id="KW-1185">Reference proteome</keyword>
<proteinExistence type="predicted"/>
<sequence length="48" mass="5982">MVERILNDNREEYEDFLLLITFCSLLTFKKIKKLERYKAKIKERLYIL</sequence>
<accession>A0ABT0XP25</accession>
<dbReference type="EMBL" id="JAMQJY010000005">
    <property type="protein sequence ID" value="MCM2677616.1"/>
    <property type="molecule type" value="Genomic_DNA"/>
</dbReference>
<dbReference type="Proteomes" id="UP001203665">
    <property type="component" value="Unassembled WGS sequence"/>
</dbReference>
<reference evidence="1" key="1">
    <citation type="submission" date="2022-06" db="EMBL/GenBank/DDBJ databases">
        <title>Alkalicoccobacillus porphyridii sp. nov., isolated from a marine red alga, Porphyridium purpureum and reclassification of Shouchella plakortidis and Shouchella gibsonii as Alkalicoccobacillus plakortidis comb. nov. and Alkalicoccobacillus gibsonii comb. nov.</title>
        <authorList>
            <person name="Kim K.H."/>
            <person name="Lee J.K."/>
            <person name="Han D.M."/>
            <person name="Baek J.H."/>
            <person name="Jeon C.O."/>
        </authorList>
    </citation>
    <scope>NUCLEOTIDE SEQUENCE</scope>
    <source>
        <strain evidence="1">DSM 19153</strain>
    </source>
</reference>
<evidence type="ECO:0000313" key="1">
    <source>
        <dbReference type="EMBL" id="MCM2677616.1"/>
    </source>
</evidence>